<dbReference type="AlphaFoldDB" id="A0A6H1P5H1"/>
<evidence type="ECO:0000313" key="2">
    <source>
        <dbReference type="Proteomes" id="UP000501868"/>
    </source>
</evidence>
<dbReference type="Proteomes" id="UP000501868">
    <property type="component" value="Chromosome"/>
</dbReference>
<reference evidence="1 2" key="1">
    <citation type="submission" date="2020-04" db="EMBL/GenBank/DDBJ databases">
        <title>Genome-Wide Identification of 5-Methylcytosine Sites in Bacterial Genomes By High-Throughput Sequencing of MspJI Restriction Fragments.</title>
        <authorList>
            <person name="Wu V."/>
        </authorList>
    </citation>
    <scope>NUCLEOTIDE SEQUENCE [LARGE SCALE GENOMIC DNA]</scope>
    <source>
        <strain evidence="1 2">S2</strain>
    </source>
</reference>
<dbReference type="EMBL" id="CP051128">
    <property type="protein sequence ID" value="QIZ08793.1"/>
    <property type="molecule type" value="Genomic_DNA"/>
</dbReference>
<protein>
    <submittedName>
        <fullName evidence="1">Uncharacterized protein</fullName>
    </submittedName>
</protein>
<accession>A0A6H1P5H1</accession>
<organism evidence="1 2">
    <name type="scientific">Priestia megaterium</name>
    <name type="common">Bacillus megaterium</name>
    <dbReference type="NCBI Taxonomy" id="1404"/>
    <lineage>
        <taxon>Bacteria</taxon>
        <taxon>Bacillati</taxon>
        <taxon>Bacillota</taxon>
        <taxon>Bacilli</taxon>
        <taxon>Bacillales</taxon>
        <taxon>Bacillaceae</taxon>
        <taxon>Priestia</taxon>
    </lineage>
</organism>
<gene>
    <name evidence="1" type="ORF">HFZ78_20520</name>
</gene>
<sequence length="252" mass="28402">MKKEMLLVIVSFFLMSLTAITGVYAIEETTKTVTITKEQEDITGDEKEEEILLKGVPYQKEDTFLEKIYIEIAASNGKTFSFPLESGAKASLLLVDLNHDGVKDLFASVLTGENERIVHNYSYSMKDFVHTNLALPEPLDMDSHFLNGYKAEIRLAKTGKSYRFDLKDRQKYYKKLGLYYNGNINEPTELTVNPFSSLQPIQLEGNKVGLLGEQMVTGIANADLIASVKSTWSFEKGHWKLIGTVVNKEINK</sequence>
<evidence type="ECO:0000313" key="1">
    <source>
        <dbReference type="EMBL" id="QIZ08793.1"/>
    </source>
</evidence>
<proteinExistence type="predicted"/>
<name>A0A6H1P5H1_PRIMG</name>
<reference evidence="1 2" key="2">
    <citation type="submission" date="2020-04" db="EMBL/GenBank/DDBJ databases">
        <authorList>
            <person name="Fomenkov A."/>
            <person name="Anton B.P."/>
            <person name="Roberts R.J."/>
        </authorList>
    </citation>
    <scope>NUCLEOTIDE SEQUENCE [LARGE SCALE GENOMIC DNA]</scope>
    <source>
        <strain evidence="1 2">S2</strain>
    </source>
</reference>